<organism evidence="1 2">
    <name type="scientific">Stephania cephalantha</name>
    <dbReference type="NCBI Taxonomy" id="152367"/>
    <lineage>
        <taxon>Eukaryota</taxon>
        <taxon>Viridiplantae</taxon>
        <taxon>Streptophyta</taxon>
        <taxon>Embryophyta</taxon>
        <taxon>Tracheophyta</taxon>
        <taxon>Spermatophyta</taxon>
        <taxon>Magnoliopsida</taxon>
        <taxon>Ranunculales</taxon>
        <taxon>Menispermaceae</taxon>
        <taxon>Menispermoideae</taxon>
        <taxon>Cissampelideae</taxon>
        <taxon>Stephania</taxon>
    </lineage>
</organism>
<keyword evidence="2" id="KW-1185">Reference proteome</keyword>
<dbReference type="Proteomes" id="UP001419268">
    <property type="component" value="Unassembled WGS sequence"/>
</dbReference>
<gene>
    <name evidence="1" type="ORF">Scep_000069</name>
</gene>
<proteinExistence type="predicted"/>
<evidence type="ECO:0000313" key="1">
    <source>
        <dbReference type="EMBL" id="KAK9164878.1"/>
    </source>
</evidence>
<reference evidence="1 2" key="1">
    <citation type="submission" date="2024-01" db="EMBL/GenBank/DDBJ databases">
        <title>Genome assemblies of Stephania.</title>
        <authorList>
            <person name="Yang L."/>
        </authorList>
    </citation>
    <scope>NUCLEOTIDE SEQUENCE [LARGE SCALE GENOMIC DNA]</scope>
    <source>
        <strain evidence="1">JXDWG</strain>
        <tissue evidence="1">Leaf</tissue>
    </source>
</reference>
<evidence type="ECO:0000313" key="2">
    <source>
        <dbReference type="Proteomes" id="UP001419268"/>
    </source>
</evidence>
<dbReference type="AlphaFoldDB" id="A0AAP0L5F6"/>
<protein>
    <submittedName>
        <fullName evidence="1">Uncharacterized protein</fullName>
    </submittedName>
</protein>
<comment type="caution">
    <text evidence="1">The sequence shown here is derived from an EMBL/GenBank/DDBJ whole genome shotgun (WGS) entry which is preliminary data.</text>
</comment>
<sequence length="107" mass="11815">MELSHISAMMREEMLQKQSGRVACACFPFFPAAALIPKLYPSSHCIAVSRCFSESQLVFRLPRIRTLKHPTCKLTTLKHSSSSSALLSKDPARVACISRIRGPPTPS</sequence>
<dbReference type="EMBL" id="JBBNAG010000001">
    <property type="protein sequence ID" value="KAK9164878.1"/>
    <property type="molecule type" value="Genomic_DNA"/>
</dbReference>
<name>A0AAP0L5F6_9MAGN</name>
<accession>A0AAP0L5F6</accession>